<accession>A0ABQ1KP99</accession>
<keyword evidence="2" id="KW-1185">Reference proteome</keyword>
<organism evidence="1 2">
    <name type="scientific">Marinobacterium zhoushanense</name>
    <dbReference type="NCBI Taxonomy" id="1679163"/>
    <lineage>
        <taxon>Bacteria</taxon>
        <taxon>Pseudomonadati</taxon>
        <taxon>Pseudomonadota</taxon>
        <taxon>Gammaproteobacteria</taxon>
        <taxon>Oceanospirillales</taxon>
        <taxon>Oceanospirillaceae</taxon>
        <taxon>Marinobacterium</taxon>
    </lineage>
</organism>
<gene>
    <name evidence="1" type="ORF">GCM10011352_35580</name>
</gene>
<name>A0ABQ1KP99_9GAMM</name>
<dbReference type="Pfam" id="PF07273">
    <property type="entry name" value="DUF1439"/>
    <property type="match status" value="1"/>
</dbReference>
<comment type="caution">
    <text evidence="1">The sequence shown here is derived from an EMBL/GenBank/DDBJ whole genome shotgun (WGS) entry which is preliminary data.</text>
</comment>
<dbReference type="Gene3D" id="3.15.10.40">
    <property type="entry name" value="Uncharacterised protein PF07273, DUF1439"/>
    <property type="match status" value="1"/>
</dbReference>
<dbReference type="Proteomes" id="UP000629025">
    <property type="component" value="Unassembled WGS sequence"/>
</dbReference>
<dbReference type="EMBL" id="BMIJ01000007">
    <property type="protein sequence ID" value="GGC06226.1"/>
    <property type="molecule type" value="Genomic_DNA"/>
</dbReference>
<evidence type="ECO:0000313" key="1">
    <source>
        <dbReference type="EMBL" id="GGC06226.1"/>
    </source>
</evidence>
<proteinExistence type="predicted"/>
<reference evidence="2" key="1">
    <citation type="journal article" date="2019" name="Int. J. Syst. Evol. Microbiol.">
        <title>The Global Catalogue of Microorganisms (GCM) 10K type strain sequencing project: providing services to taxonomists for standard genome sequencing and annotation.</title>
        <authorList>
            <consortium name="The Broad Institute Genomics Platform"/>
            <consortium name="The Broad Institute Genome Sequencing Center for Infectious Disease"/>
            <person name="Wu L."/>
            <person name="Ma J."/>
        </authorList>
    </citation>
    <scope>NUCLEOTIDE SEQUENCE [LARGE SCALE GENOMIC DNA]</scope>
    <source>
        <strain evidence="2">CGMCC 1.15341</strain>
    </source>
</reference>
<sequence>MDEKLPLTKTYLFIIDVTLQHPRVELIDGSGRIAGGMDVELNVRVNENPEPLGGSIDISGGVSYMADEGKFFLTDPVVENFSVQGLAESIKPKVNKAIEKALSEYFSKNPIYTLKKTDLKQAAAYAVLKNVSVEGKDLVVVLGI</sequence>
<evidence type="ECO:0000313" key="2">
    <source>
        <dbReference type="Proteomes" id="UP000629025"/>
    </source>
</evidence>
<protein>
    <submittedName>
        <fullName evidence="1">Uncharacterized protein</fullName>
    </submittedName>
</protein>
<dbReference type="InterPro" id="IPR010835">
    <property type="entry name" value="DUF1439"/>
</dbReference>